<dbReference type="RefSeq" id="WP_190017459.1">
    <property type="nucleotide sequence ID" value="NZ_BMUE01000011.1"/>
</dbReference>
<dbReference type="CDD" id="cd04301">
    <property type="entry name" value="NAT_SF"/>
    <property type="match status" value="1"/>
</dbReference>
<dbReference type="GO" id="GO:0005737">
    <property type="term" value="C:cytoplasm"/>
    <property type="evidence" value="ECO:0007669"/>
    <property type="project" value="TreeGrafter"/>
</dbReference>
<dbReference type="GO" id="GO:1990189">
    <property type="term" value="F:protein N-terminal-serine acetyltransferase activity"/>
    <property type="evidence" value="ECO:0007669"/>
    <property type="project" value="TreeGrafter"/>
</dbReference>
<sequence length="182" mass="20339">MKQPLDVPELAAGEGFTLRPWRMSDLGLVREASEDDYIPLITTVPAPFSEAEGVAFVERQWGRATTRTGYPFVIVSPDGEPVGNVGLWLKDMGQGRASLGYWVVKSARGRGAAGTALEAVVGWARRELCIPRLELYVEPWNSASWRTAERVGFQREGLMRSWQQVGTERRDMFMYSLLSDGQ</sequence>
<dbReference type="InterPro" id="IPR016181">
    <property type="entry name" value="Acyl_CoA_acyltransferase"/>
</dbReference>
<evidence type="ECO:0000259" key="1">
    <source>
        <dbReference type="PROSITE" id="PS51186"/>
    </source>
</evidence>
<name>A0A918J9Y4_9ACTN</name>
<accession>A0A918J9Y4</accession>
<dbReference type="InterPro" id="IPR000182">
    <property type="entry name" value="GNAT_dom"/>
</dbReference>
<dbReference type="InterPro" id="IPR051908">
    <property type="entry name" value="Ribosomal_N-acetyltransferase"/>
</dbReference>
<evidence type="ECO:0000313" key="3">
    <source>
        <dbReference type="Proteomes" id="UP000620224"/>
    </source>
</evidence>
<dbReference type="Proteomes" id="UP000620224">
    <property type="component" value="Unassembled WGS sequence"/>
</dbReference>
<reference evidence="2" key="2">
    <citation type="submission" date="2020-09" db="EMBL/GenBank/DDBJ databases">
        <authorList>
            <person name="Sun Q."/>
            <person name="Ohkuma M."/>
        </authorList>
    </citation>
    <scope>NUCLEOTIDE SEQUENCE</scope>
    <source>
        <strain evidence="2">JCM 4490</strain>
    </source>
</reference>
<dbReference type="PANTHER" id="PTHR43441">
    <property type="entry name" value="RIBOSOMAL-PROTEIN-SERINE ACETYLTRANSFERASE"/>
    <property type="match status" value="1"/>
</dbReference>
<dbReference type="SUPFAM" id="SSF55729">
    <property type="entry name" value="Acyl-CoA N-acyltransferases (Nat)"/>
    <property type="match status" value="1"/>
</dbReference>
<protein>
    <submittedName>
        <fullName evidence="2">N-acetyltransferase</fullName>
    </submittedName>
</protein>
<dbReference type="AlphaFoldDB" id="A0A918J9Y4"/>
<dbReference type="GO" id="GO:0008999">
    <property type="term" value="F:protein-N-terminal-alanine acetyltransferase activity"/>
    <property type="evidence" value="ECO:0007669"/>
    <property type="project" value="TreeGrafter"/>
</dbReference>
<organism evidence="2 3">
    <name type="scientific">Streptomyces lucensis JCM 4490</name>
    <dbReference type="NCBI Taxonomy" id="1306176"/>
    <lineage>
        <taxon>Bacteria</taxon>
        <taxon>Bacillati</taxon>
        <taxon>Actinomycetota</taxon>
        <taxon>Actinomycetes</taxon>
        <taxon>Kitasatosporales</taxon>
        <taxon>Streptomycetaceae</taxon>
        <taxon>Streptomyces</taxon>
    </lineage>
</organism>
<gene>
    <name evidence="2" type="ORF">GCM10010503_48730</name>
</gene>
<proteinExistence type="predicted"/>
<dbReference type="PROSITE" id="PS51186">
    <property type="entry name" value="GNAT"/>
    <property type="match status" value="1"/>
</dbReference>
<dbReference type="PANTHER" id="PTHR43441:SF10">
    <property type="entry name" value="ACETYLTRANSFERASE"/>
    <property type="match status" value="1"/>
</dbReference>
<keyword evidence="3" id="KW-1185">Reference proteome</keyword>
<dbReference type="EMBL" id="BMUE01000011">
    <property type="protein sequence ID" value="GGW65788.1"/>
    <property type="molecule type" value="Genomic_DNA"/>
</dbReference>
<feature type="domain" description="N-acetyltransferase" evidence="1">
    <location>
        <begin position="27"/>
        <end position="179"/>
    </location>
</feature>
<reference evidence="2" key="1">
    <citation type="journal article" date="2014" name="Int. J. Syst. Evol. Microbiol.">
        <title>Complete genome sequence of Corynebacterium casei LMG S-19264T (=DSM 44701T), isolated from a smear-ripened cheese.</title>
        <authorList>
            <consortium name="US DOE Joint Genome Institute (JGI-PGF)"/>
            <person name="Walter F."/>
            <person name="Albersmeier A."/>
            <person name="Kalinowski J."/>
            <person name="Ruckert C."/>
        </authorList>
    </citation>
    <scope>NUCLEOTIDE SEQUENCE</scope>
    <source>
        <strain evidence="2">JCM 4490</strain>
    </source>
</reference>
<evidence type="ECO:0000313" key="2">
    <source>
        <dbReference type="EMBL" id="GGW65788.1"/>
    </source>
</evidence>
<dbReference type="Pfam" id="PF13302">
    <property type="entry name" value="Acetyltransf_3"/>
    <property type="match status" value="1"/>
</dbReference>
<dbReference type="Gene3D" id="3.40.630.30">
    <property type="match status" value="1"/>
</dbReference>
<comment type="caution">
    <text evidence="2">The sequence shown here is derived from an EMBL/GenBank/DDBJ whole genome shotgun (WGS) entry which is preliminary data.</text>
</comment>